<organism evidence="1 2">
    <name type="scientific">Macrostomum lignano</name>
    <dbReference type="NCBI Taxonomy" id="282301"/>
    <lineage>
        <taxon>Eukaryota</taxon>
        <taxon>Metazoa</taxon>
        <taxon>Spiralia</taxon>
        <taxon>Lophotrochozoa</taxon>
        <taxon>Platyhelminthes</taxon>
        <taxon>Rhabditophora</taxon>
        <taxon>Macrostomorpha</taxon>
        <taxon>Macrostomida</taxon>
        <taxon>Macrostomidae</taxon>
        <taxon>Macrostomum</taxon>
    </lineage>
</organism>
<name>A0A1I8F465_9PLAT</name>
<dbReference type="WBParaSite" id="maker-unitig_19918-snap-gene-0.2-mRNA-1">
    <property type="protein sequence ID" value="maker-unitig_19918-snap-gene-0.2-mRNA-1"/>
    <property type="gene ID" value="maker-unitig_19918-snap-gene-0.2"/>
</dbReference>
<dbReference type="AlphaFoldDB" id="A0A1I8F465"/>
<reference evidence="2" key="1">
    <citation type="submission" date="2016-11" db="UniProtKB">
        <authorList>
            <consortium name="WormBaseParasite"/>
        </authorList>
    </citation>
    <scope>IDENTIFICATION</scope>
</reference>
<keyword evidence="1" id="KW-1185">Reference proteome</keyword>
<evidence type="ECO:0000313" key="2">
    <source>
        <dbReference type="WBParaSite" id="maker-unitig_19918-snap-gene-0.2-mRNA-1"/>
    </source>
</evidence>
<protein>
    <submittedName>
        <fullName evidence="2">Pept_C1 domain-containing protein</fullName>
    </submittedName>
</protein>
<sequence length="143" mass="15448">HRLGVRRRLAGRTPPWVSVARRLPARPAGHLEPAEANFSTGVDPDGFAVTSPRYVRKDFQDQSTDCASCGNLAVLSLNSFLQFYSIERLDTPVATIHFGSSESSFAKETVCVRAFARAALPSTPAAWTTRTGLARTASSPRTG</sequence>
<proteinExistence type="predicted"/>
<accession>A0A1I8F465</accession>
<evidence type="ECO:0000313" key="1">
    <source>
        <dbReference type="Proteomes" id="UP000095280"/>
    </source>
</evidence>
<dbReference type="Proteomes" id="UP000095280">
    <property type="component" value="Unplaced"/>
</dbReference>